<dbReference type="OrthoDB" id="2295589at2"/>
<gene>
    <name evidence="2" type="ORF">FHL05_00780</name>
    <name evidence="1" type="ORF">FHL06_06280</name>
</gene>
<proteinExistence type="predicted"/>
<organism evidence="1 4">
    <name type="scientific">Companilactobacillus halodurans</name>
    <dbReference type="NCBI Taxonomy" id="2584183"/>
    <lineage>
        <taxon>Bacteria</taxon>
        <taxon>Bacillati</taxon>
        <taxon>Bacillota</taxon>
        <taxon>Bacilli</taxon>
        <taxon>Lactobacillales</taxon>
        <taxon>Lactobacillaceae</taxon>
        <taxon>Companilactobacillus</taxon>
    </lineage>
</organism>
<name>A0A5P0ZQ53_9LACO</name>
<dbReference type="RefSeq" id="WP_153385386.1">
    <property type="nucleotide sequence ID" value="NZ_VDFO01000002.1"/>
</dbReference>
<dbReference type="AlphaFoldDB" id="A0A5P0ZQ53"/>
<protein>
    <submittedName>
        <fullName evidence="1">Uncharacterized protein</fullName>
    </submittedName>
</protein>
<evidence type="ECO:0000313" key="4">
    <source>
        <dbReference type="Proteomes" id="UP000414364"/>
    </source>
</evidence>
<dbReference type="Proteomes" id="UP000414364">
    <property type="component" value="Unassembled WGS sequence"/>
</dbReference>
<evidence type="ECO:0000313" key="3">
    <source>
        <dbReference type="Proteomes" id="UP000371423"/>
    </source>
</evidence>
<dbReference type="EMBL" id="VDFO01000002">
    <property type="protein sequence ID" value="MQS96426.1"/>
    <property type="molecule type" value="Genomic_DNA"/>
</dbReference>
<comment type="caution">
    <text evidence="1">The sequence shown here is derived from an EMBL/GenBank/DDBJ whole genome shotgun (WGS) entry which is preliminary data.</text>
</comment>
<dbReference type="EMBL" id="VDFP01000010">
    <property type="protein sequence ID" value="MQS75991.1"/>
    <property type="molecule type" value="Genomic_DNA"/>
</dbReference>
<dbReference type="Proteomes" id="UP000371423">
    <property type="component" value="Unassembled WGS sequence"/>
</dbReference>
<keyword evidence="3" id="KW-1185">Reference proteome</keyword>
<sequence>MINLPVTSKFFRWDDGEIITIDFDRSVDFNPNDYPELTEIGHWIISDDLSKFYLVHKDRAEFPDRVINQILGDLNLNGYELIHSGATYA</sequence>
<evidence type="ECO:0000313" key="2">
    <source>
        <dbReference type="EMBL" id="MQS96426.1"/>
    </source>
</evidence>
<evidence type="ECO:0000313" key="1">
    <source>
        <dbReference type="EMBL" id="MQS75991.1"/>
    </source>
</evidence>
<reference evidence="3 4" key="1">
    <citation type="journal article" date="2019" name="Syst. Appl. Microbiol.">
        <title>Polyphasic characterization of two novel Lactobacillus spp. isolated from blown salami packages: Description of Lactobacillus halodurans sp. nov. and Lactobacillus salsicarnum sp. nov.</title>
        <authorList>
            <person name="Schuster J.A."/>
            <person name="Klingl A."/>
            <person name="Vogel R.F."/>
            <person name="Ehrmann M.A."/>
        </authorList>
    </citation>
    <scope>NUCLEOTIDE SEQUENCE [LARGE SCALE GENOMIC DNA]</scope>
    <source>
        <strain evidence="2 3">TMW 1.1920</strain>
        <strain evidence="1 4">TMW 1.2172</strain>
    </source>
</reference>
<accession>A0A5P0ZQ53</accession>